<reference evidence="2" key="2">
    <citation type="submission" date="2022-01" db="EMBL/GenBank/DDBJ databases">
        <authorList>
            <person name="Yamashiro T."/>
            <person name="Shiraishi A."/>
            <person name="Satake H."/>
            <person name="Nakayama K."/>
        </authorList>
    </citation>
    <scope>NUCLEOTIDE SEQUENCE</scope>
</reference>
<protein>
    <submittedName>
        <fullName evidence="2">Reverse transcriptase domain-containing protein</fullName>
    </submittedName>
</protein>
<evidence type="ECO:0000259" key="1">
    <source>
        <dbReference type="PROSITE" id="PS50879"/>
    </source>
</evidence>
<evidence type="ECO:0000313" key="3">
    <source>
        <dbReference type="Proteomes" id="UP001151760"/>
    </source>
</evidence>
<dbReference type="InterPro" id="IPR036397">
    <property type="entry name" value="RNaseH_sf"/>
</dbReference>
<keyword evidence="2" id="KW-0548">Nucleotidyltransferase</keyword>
<dbReference type="InterPro" id="IPR012337">
    <property type="entry name" value="RNaseH-like_sf"/>
</dbReference>
<accession>A0ABQ5A0H4</accession>
<dbReference type="EMBL" id="BQNB010011783">
    <property type="protein sequence ID" value="GJS95101.1"/>
    <property type="molecule type" value="Genomic_DNA"/>
</dbReference>
<keyword evidence="2" id="KW-0808">Transferase</keyword>
<evidence type="ECO:0000313" key="2">
    <source>
        <dbReference type="EMBL" id="GJS95101.1"/>
    </source>
</evidence>
<proteinExistence type="predicted"/>
<dbReference type="GO" id="GO:0003964">
    <property type="term" value="F:RNA-directed DNA polymerase activity"/>
    <property type="evidence" value="ECO:0007669"/>
    <property type="project" value="UniProtKB-KW"/>
</dbReference>
<sequence length="429" mass="48761">MIGESPYTKTKTLNFVIVRSDSPRNLLIERIGMQKMGIVVSRIHVTVKFHTPYGIGTVSSTYESNKVEKWQKKVKETISEATKDVLSCLDAKERIIINDRYPEQTVFIGKISRTIKVGRKLFNTENKMNEYKHIKPVKQKMRGLGLDHNEATCKEVDELTKAGIIQKVKDQTWVANLVMRNIKKCKRGMEDGAGLYELKQGHYPKDGYSLTGGSTESGIRFCVRMEVFLGPPRAETKVSRTGESHISPCLRCKKAPKDLQKKEHSWKTCGSCTPRGASSSDGSGADLMLVSPEGKEYTYALRFEFETTNNEAEYEALLAGLRIVEEMEIKNLVIYIYSQVVVNQVKGLVEARQHVIKQYLKKMKEILKSFDTYSMEYIRRNQNKKTDALSKMAFVTFEHLTKEVLVEVLANRSINSKEVSTITADTEEN</sequence>
<gene>
    <name evidence="2" type="ORF">Tco_0802069</name>
</gene>
<feature type="domain" description="RNase H type-1" evidence="1">
    <location>
        <begin position="260"/>
        <end position="395"/>
    </location>
</feature>
<dbReference type="CDD" id="cd09279">
    <property type="entry name" value="RNase_HI_like"/>
    <property type="match status" value="1"/>
</dbReference>
<dbReference type="PANTHER" id="PTHR48475">
    <property type="entry name" value="RIBONUCLEASE H"/>
    <property type="match status" value="1"/>
</dbReference>
<name>A0ABQ5A0H4_9ASTR</name>
<dbReference type="SUPFAM" id="SSF53098">
    <property type="entry name" value="Ribonuclease H-like"/>
    <property type="match status" value="1"/>
</dbReference>
<dbReference type="Pfam" id="PF13456">
    <property type="entry name" value="RVT_3"/>
    <property type="match status" value="1"/>
</dbReference>
<dbReference type="Gene3D" id="3.30.420.10">
    <property type="entry name" value="Ribonuclease H-like superfamily/Ribonuclease H"/>
    <property type="match status" value="1"/>
</dbReference>
<dbReference type="InterPro" id="IPR002156">
    <property type="entry name" value="RNaseH_domain"/>
</dbReference>
<organism evidence="2 3">
    <name type="scientific">Tanacetum coccineum</name>
    <dbReference type="NCBI Taxonomy" id="301880"/>
    <lineage>
        <taxon>Eukaryota</taxon>
        <taxon>Viridiplantae</taxon>
        <taxon>Streptophyta</taxon>
        <taxon>Embryophyta</taxon>
        <taxon>Tracheophyta</taxon>
        <taxon>Spermatophyta</taxon>
        <taxon>Magnoliopsida</taxon>
        <taxon>eudicotyledons</taxon>
        <taxon>Gunneridae</taxon>
        <taxon>Pentapetalae</taxon>
        <taxon>asterids</taxon>
        <taxon>campanulids</taxon>
        <taxon>Asterales</taxon>
        <taxon>Asteraceae</taxon>
        <taxon>Asteroideae</taxon>
        <taxon>Anthemideae</taxon>
        <taxon>Anthemidinae</taxon>
        <taxon>Tanacetum</taxon>
    </lineage>
</organism>
<keyword evidence="3" id="KW-1185">Reference proteome</keyword>
<keyword evidence="2" id="KW-0695">RNA-directed DNA polymerase</keyword>
<dbReference type="PANTHER" id="PTHR48475:SF2">
    <property type="entry name" value="RIBONUCLEASE H"/>
    <property type="match status" value="1"/>
</dbReference>
<reference evidence="2" key="1">
    <citation type="journal article" date="2022" name="Int. J. Mol. Sci.">
        <title>Draft Genome of Tanacetum Coccineum: Genomic Comparison of Closely Related Tanacetum-Family Plants.</title>
        <authorList>
            <person name="Yamashiro T."/>
            <person name="Shiraishi A."/>
            <person name="Nakayama K."/>
            <person name="Satake H."/>
        </authorList>
    </citation>
    <scope>NUCLEOTIDE SEQUENCE</scope>
</reference>
<dbReference type="PROSITE" id="PS50879">
    <property type="entry name" value="RNASE_H_1"/>
    <property type="match status" value="1"/>
</dbReference>
<comment type="caution">
    <text evidence="2">The sequence shown here is derived from an EMBL/GenBank/DDBJ whole genome shotgun (WGS) entry which is preliminary data.</text>
</comment>
<dbReference type="Proteomes" id="UP001151760">
    <property type="component" value="Unassembled WGS sequence"/>
</dbReference>